<dbReference type="Gene3D" id="1.20.1250.10">
    <property type="match status" value="1"/>
</dbReference>
<dbReference type="EMBL" id="BFAA01008617">
    <property type="protein sequence ID" value="GCB75311.1"/>
    <property type="molecule type" value="Genomic_DNA"/>
</dbReference>
<evidence type="ECO:0000256" key="5">
    <source>
        <dbReference type="ARBA" id="ARBA00022514"/>
    </source>
</evidence>
<dbReference type="PRINTS" id="PR00434">
    <property type="entry name" value="INTERLEUKIN6"/>
</dbReference>
<name>A0A401PQB4_SCYTO</name>
<keyword evidence="7" id="KW-0339">Growth factor</keyword>
<dbReference type="Pfam" id="PF00489">
    <property type="entry name" value="IL6"/>
    <property type="match status" value="1"/>
</dbReference>
<keyword evidence="11" id="KW-1185">Reference proteome</keyword>
<evidence type="ECO:0000256" key="7">
    <source>
        <dbReference type="ARBA" id="ARBA00023030"/>
    </source>
</evidence>
<reference evidence="10 11" key="1">
    <citation type="journal article" date="2018" name="Nat. Ecol. Evol.">
        <title>Shark genomes provide insights into elasmobranch evolution and the origin of vertebrates.</title>
        <authorList>
            <person name="Hara Y"/>
            <person name="Yamaguchi K"/>
            <person name="Onimaru K"/>
            <person name="Kadota M"/>
            <person name="Koyanagi M"/>
            <person name="Keeley SD"/>
            <person name="Tatsumi K"/>
            <person name="Tanaka K"/>
            <person name="Motone F"/>
            <person name="Kageyama Y"/>
            <person name="Nozu R"/>
            <person name="Adachi N"/>
            <person name="Nishimura O"/>
            <person name="Nakagawa R"/>
            <person name="Tanegashima C"/>
            <person name="Kiyatake I"/>
            <person name="Matsumoto R"/>
            <person name="Murakumo K"/>
            <person name="Nishida K"/>
            <person name="Terakita A"/>
            <person name="Kuratani S"/>
            <person name="Sato K"/>
            <person name="Hyodo S Kuraku.S."/>
        </authorList>
    </citation>
    <scope>NUCLEOTIDE SEQUENCE [LARGE SCALE GENOMIC DNA]</scope>
</reference>
<evidence type="ECO:0000256" key="9">
    <source>
        <dbReference type="ARBA" id="ARBA00023441"/>
    </source>
</evidence>
<dbReference type="OMA" id="QEEMCEK"/>
<feature type="non-terminal residue" evidence="10">
    <location>
        <position position="1"/>
    </location>
</feature>
<dbReference type="PROSITE" id="PS00254">
    <property type="entry name" value="INTERLEUKIN_6"/>
    <property type="match status" value="1"/>
</dbReference>
<sequence>FCQVFLVLLARVAALPVGERLPAATVSCASCSSLAIEIQNTAAALRNIQLCEYFRFCEGDWSSLLAHDFALPQIRAQDRCLRNDFHKETCLKAIASGLQKYIPFLLSMKETFTSSNKQVTWMCSSTQRLAELVMNQINAEFGSIDLGESALEVSASELVSSTDWDRQVKVHVVLRDFTKFIEKTARAIRFNSTYGRTRV</sequence>
<dbReference type="InterPro" id="IPR030473">
    <property type="entry name" value="IL6/GCSF/MGF_CS"/>
</dbReference>
<evidence type="ECO:0000256" key="2">
    <source>
        <dbReference type="ARBA" id="ARBA00007432"/>
    </source>
</evidence>
<dbReference type="GO" id="GO:0005138">
    <property type="term" value="F:interleukin-6 receptor binding"/>
    <property type="evidence" value="ECO:0007669"/>
    <property type="project" value="InterPro"/>
</dbReference>
<evidence type="ECO:0000256" key="8">
    <source>
        <dbReference type="ARBA" id="ARBA00023157"/>
    </source>
</evidence>
<keyword evidence="4" id="KW-0011">Acute phase</keyword>
<comment type="caution">
    <text evidence="10">The sequence shown here is derived from an EMBL/GenBank/DDBJ whole genome shotgun (WGS) entry which is preliminary data.</text>
</comment>
<comment type="subcellular location">
    <subcellularLocation>
        <location evidence="1">Secreted</location>
    </subcellularLocation>
</comment>
<comment type="function">
    <text evidence="9">Cytokine with a wide variety of biological functions in immunity, tissue regeneration, and metabolism. Binds to IL6R, then the complex associates to the signaling subunit IL6ST/gp130 to trigger the intracellular IL6-signaling pathway. The interaction with the membrane-bound IL6R and IL6ST stimulates 'classic signaling', whereas the binding of IL6 and soluble IL6R to IL6ST stimulates 'trans-signaling'. Alternatively, 'cluster signaling' occurs when membrane-bound IL6:IL6R complexes on transmitter cells activate IL6ST receptors on neighboring receiver cells.</text>
</comment>
<dbReference type="GO" id="GO:0006953">
    <property type="term" value="P:acute-phase response"/>
    <property type="evidence" value="ECO:0007669"/>
    <property type="project" value="UniProtKB-KW"/>
</dbReference>
<dbReference type="InterPro" id="IPR009079">
    <property type="entry name" value="4_helix_cytokine-like_core"/>
</dbReference>
<keyword evidence="8" id="KW-1015">Disulfide bond</keyword>
<dbReference type="STRING" id="75743.A0A401PQB4"/>
<dbReference type="InterPro" id="IPR030474">
    <property type="entry name" value="IL-6/GCSF/MGF"/>
</dbReference>
<keyword evidence="6" id="KW-0964">Secreted</keyword>
<dbReference type="PANTHER" id="PTHR48494">
    <property type="entry name" value="INTERLEUKIN-6"/>
    <property type="match status" value="1"/>
</dbReference>
<dbReference type="SUPFAM" id="SSF47266">
    <property type="entry name" value="4-helical cytokines"/>
    <property type="match status" value="1"/>
</dbReference>
<protein>
    <recommendedName>
        <fullName evidence="3">Interleukin-6</fullName>
    </recommendedName>
</protein>
<dbReference type="GO" id="GO:0008083">
    <property type="term" value="F:growth factor activity"/>
    <property type="evidence" value="ECO:0007669"/>
    <property type="project" value="UniProtKB-KW"/>
</dbReference>
<organism evidence="10 11">
    <name type="scientific">Scyliorhinus torazame</name>
    <name type="common">Cloudy catshark</name>
    <name type="synonym">Catulus torazame</name>
    <dbReference type="NCBI Taxonomy" id="75743"/>
    <lineage>
        <taxon>Eukaryota</taxon>
        <taxon>Metazoa</taxon>
        <taxon>Chordata</taxon>
        <taxon>Craniata</taxon>
        <taxon>Vertebrata</taxon>
        <taxon>Chondrichthyes</taxon>
        <taxon>Elasmobranchii</taxon>
        <taxon>Galeomorphii</taxon>
        <taxon>Galeoidea</taxon>
        <taxon>Carcharhiniformes</taxon>
        <taxon>Scyliorhinidae</taxon>
        <taxon>Scyliorhinus</taxon>
    </lineage>
</organism>
<dbReference type="GO" id="GO:0030154">
    <property type="term" value="P:cell differentiation"/>
    <property type="evidence" value="ECO:0007669"/>
    <property type="project" value="InterPro"/>
</dbReference>
<evidence type="ECO:0000313" key="11">
    <source>
        <dbReference type="Proteomes" id="UP000288216"/>
    </source>
</evidence>
<dbReference type="GO" id="GO:0005125">
    <property type="term" value="F:cytokine activity"/>
    <property type="evidence" value="ECO:0007669"/>
    <property type="project" value="UniProtKB-KW"/>
</dbReference>
<comment type="similarity">
    <text evidence="2">Belongs to the IL-6 superfamily.</text>
</comment>
<accession>A0A401PQB4</accession>
<proteinExistence type="inferred from homology"/>
<dbReference type="PRINTS" id="PR00433">
    <property type="entry name" value="IL6GCSFMGF"/>
</dbReference>
<dbReference type="OrthoDB" id="8943569at2759"/>
<evidence type="ECO:0000313" key="10">
    <source>
        <dbReference type="EMBL" id="GCB75311.1"/>
    </source>
</evidence>
<dbReference type="Proteomes" id="UP000288216">
    <property type="component" value="Unassembled WGS sequence"/>
</dbReference>
<evidence type="ECO:0000256" key="1">
    <source>
        <dbReference type="ARBA" id="ARBA00004613"/>
    </source>
</evidence>
<dbReference type="InterPro" id="IPR003574">
    <property type="entry name" value="IL-6-like"/>
</dbReference>
<evidence type="ECO:0000256" key="6">
    <source>
        <dbReference type="ARBA" id="ARBA00022525"/>
    </source>
</evidence>
<dbReference type="GO" id="GO:0006955">
    <property type="term" value="P:immune response"/>
    <property type="evidence" value="ECO:0007669"/>
    <property type="project" value="InterPro"/>
</dbReference>
<keyword evidence="5" id="KW-0202">Cytokine</keyword>
<gene>
    <name evidence="10" type="ORF">scyTo_0015298</name>
</gene>
<evidence type="ECO:0000256" key="4">
    <source>
        <dbReference type="ARBA" id="ARBA00022486"/>
    </source>
</evidence>
<dbReference type="SMART" id="SM00126">
    <property type="entry name" value="IL6"/>
    <property type="match status" value="1"/>
</dbReference>
<evidence type="ECO:0000256" key="3">
    <source>
        <dbReference type="ARBA" id="ARBA00019464"/>
    </source>
</evidence>
<dbReference type="GO" id="GO:0005615">
    <property type="term" value="C:extracellular space"/>
    <property type="evidence" value="ECO:0007669"/>
    <property type="project" value="UniProtKB-KW"/>
</dbReference>
<dbReference type="AlphaFoldDB" id="A0A401PQB4"/>
<dbReference type="PANTHER" id="PTHR48494:SF1">
    <property type="entry name" value="INTERLEUKIN-6"/>
    <property type="match status" value="1"/>
</dbReference>